<feature type="compositionally biased region" description="Polar residues" evidence="6">
    <location>
        <begin position="111"/>
        <end position="120"/>
    </location>
</feature>
<dbReference type="InterPro" id="IPR013087">
    <property type="entry name" value="Znf_C2H2_type"/>
</dbReference>
<comment type="caution">
    <text evidence="8">The sequence shown here is derived from an EMBL/GenBank/DDBJ whole genome shotgun (WGS) entry which is preliminary data.</text>
</comment>
<sequence>MEKTHSDASPIPQQPSSEDDNSEESKKHICATCKKRFSRPSSLIVHINTHTGAMPYRCSLPGCGKEFNVKSNMVRHYRSHMNPGIGRSATSRHNLPTKNPYPQIHPWSISEEVQNSEPQY</sequence>
<reference evidence="8" key="1">
    <citation type="submission" date="2020-11" db="EMBL/GenBank/DDBJ databases">
        <title>Adaptations for nitrogen fixation in a non-lichenized fungal sporocarp promotes dispersal by wood-feeding termites.</title>
        <authorList>
            <consortium name="DOE Joint Genome Institute"/>
            <person name="Koch R.A."/>
            <person name="Yoon G."/>
            <person name="Arayal U."/>
            <person name="Lail K."/>
            <person name="Amirebrahimi M."/>
            <person name="Labutti K."/>
            <person name="Lipzen A."/>
            <person name="Riley R."/>
            <person name="Barry K."/>
            <person name="Henrissat B."/>
            <person name="Grigoriev I.V."/>
            <person name="Herr J.R."/>
            <person name="Aime M.C."/>
        </authorList>
    </citation>
    <scope>NUCLEOTIDE SEQUENCE</scope>
    <source>
        <strain evidence="8">MCA 3950</strain>
    </source>
</reference>
<evidence type="ECO:0000259" key="7">
    <source>
        <dbReference type="PROSITE" id="PS50157"/>
    </source>
</evidence>
<proteinExistence type="predicted"/>
<dbReference type="OrthoDB" id="6077919at2759"/>
<dbReference type="Pfam" id="PF00096">
    <property type="entry name" value="zf-C2H2"/>
    <property type="match status" value="2"/>
</dbReference>
<keyword evidence="9" id="KW-1185">Reference proteome</keyword>
<dbReference type="SUPFAM" id="SSF57667">
    <property type="entry name" value="beta-beta-alpha zinc fingers"/>
    <property type="match status" value="1"/>
</dbReference>
<gene>
    <name evidence="8" type="ORF">BT62DRAFT_912768</name>
</gene>
<dbReference type="Proteomes" id="UP000812287">
    <property type="component" value="Unassembled WGS sequence"/>
</dbReference>
<dbReference type="GO" id="GO:0005667">
    <property type="term" value="C:transcription regulator complex"/>
    <property type="evidence" value="ECO:0007669"/>
    <property type="project" value="TreeGrafter"/>
</dbReference>
<dbReference type="GO" id="GO:0000978">
    <property type="term" value="F:RNA polymerase II cis-regulatory region sequence-specific DNA binding"/>
    <property type="evidence" value="ECO:0007669"/>
    <property type="project" value="TreeGrafter"/>
</dbReference>
<dbReference type="AlphaFoldDB" id="A0A9P7VGS1"/>
<feature type="region of interest" description="Disordered" evidence="6">
    <location>
        <begin position="79"/>
        <end position="120"/>
    </location>
</feature>
<dbReference type="InterPro" id="IPR036236">
    <property type="entry name" value="Znf_C2H2_sf"/>
</dbReference>
<protein>
    <recommendedName>
        <fullName evidence="7">C2H2-type domain-containing protein</fullName>
    </recommendedName>
</protein>
<feature type="region of interest" description="Disordered" evidence="6">
    <location>
        <begin position="1"/>
        <end position="28"/>
    </location>
</feature>
<accession>A0A9P7VGS1</accession>
<keyword evidence="1" id="KW-0479">Metal-binding</keyword>
<name>A0A9P7VGS1_9AGAR</name>
<evidence type="ECO:0000256" key="6">
    <source>
        <dbReference type="SAM" id="MobiDB-lite"/>
    </source>
</evidence>
<dbReference type="GO" id="GO:0008270">
    <property type="term" value="F:zinc ion binding"/>
    <property type="evidence" value="ECO:0007669"/>
    <property type="project" value="UniProtKB-KW"/>
</dbReference>
<organism evidence="8 9">
    <name type="scientific">Guyanagaster necrorhizus</name>
    <dbReference type="NCBI Taxonomy" id="856835"/>
    <lineage>
        <taxon>Eukaryota</taxon>
        <taxon>Fungi</taxon>
        <taxon>Dikarya</taxon>
        <taxon>Basidiomycota</taxon>
        <taxon>Agaricomycotina</taxon>
        <taxon>Agaricomycetes</taxon>
        <taxon>Agaricomycetidae</taxon>
        <taxon>Agaricales</taxon>
        <taxon>Marasmiineae</taxon>
        <taxon>Physalacriaceae</taxon>
        <taxon>Guyanagaster</taxon>
    </lineage>
</organism>
<dbReference type="RefSeq" id="XP_043033194.1">
    <property type="nucleotide sequence ID" value="XM_043183869.1"/>
</dbReference>
<dbReference type="PROSITE" id="PS50157">
    <property type="entry name" value="ZINC_FINGER_C2H2_2"/>
    <property type="match status" value="2"/>
</dbReference>
<dbReference type="GeneID" id="66106166"/>
<dbReference type="PROSITE" id="PS00028">
    <property type="entry name" value="ZINC_FINGER_C2H2_1"/>
    <property type="match status" value="2"/>
</dbReference>
<evidence type="ECO:0000256" key="4">
    <source>
        <dbReference type="ARBA" id="ARBA00022833"/>
    </source>
</evidence>
<evidence type="ECO:0000313" key="8">
    <source>
        <dbReference type="EMBL" id="KAG7439694.1"/>
    </source>
</evidence>
<dbReference type="GO" id="GO:0000981">
    <property type="term" value="F:DNA-binding transcription factor activity, RNA polymerase II-specific"/>
    <property type="evidence" value="ECO:0007669"/>
    <property type="project" value="TreeGrafter"/>
</dbReference>
<keyword evidence="2" id="KW-0677">Repeat</keyword>
<feature type="domain" description="C2H2-type" evidence="7">
    <location>
        <begin position="28"/>
        <end position="55"/>
    </location>
</feature>
<evidence type="ECO:0000256" key="1">
    <source>
        <dbReference type="ARBA" id="ARBA00022723"/>
    </source>
</evidence>
<dbReference type="PANTHER" id="PTHR14003">
    <property type="entry name" value="TRANSCRIPTIONAL REPRESSOR PROTEIN YY"/>
    <property type="match status" value="1"/>
</dbReference>
<evidence type="ECO:0000256" key="2">
    <source>
        <dbReference type="ARBA" id="ARBA00022737"/>
    </source>
</evidence>
<feature type="domain" description="C2H2-type" evidence="7">
    <location>
        <begin position="56"/>
        <end position="85"/>
    </location>
</feature>
<keyword evidence="3 5" id="KW-0863">Zinc-finger</keyword>
<evidence type="ECO:0000256" key="3">
    <source>
        <dbReference type="ARBA" id="ARBA00022771"/>
    </source>
</evidence>
<dbReference type="SMART" id="SM00355">
    <property type="entry name" value="ZnF_C2H2"/>
    <property type="match status" value="2"/>
</dbReference>
<dbReference type="EMBL" id="MU250586">
    <property type="protein sequence ID" value="KAG7439694.1"/>
    <property type="molecule type" value="Genomic_DNA"/>
</dbReference>
<evidence type="ECO:0000256" key="5">
    <source>
        <dbReference type="PROSITE-ProRule" id="PRU00042"/>
    </source>
</evidence>
<dbReference type="Gene3D" id="3.30.160.60">
    <property type="entry name" value="Classic Zinc Finger"/>
    <property type="match status" value="2"/>
</dbReference>
<dbReference type="PANTHER" id="PTHR14003:SF20">
    <property type="entry name" value="FINGER DOMAIN PROTEIN, PUTATIVE (AFU_ORTHOLOGUE AFUA_4G10380)-RELATED"/>
    <property type="match status" value="1"/>
</dbReference>
<keyword evidence="4" id="KW-0862">Zinc</keyword>
<dbReference type="GO" id="GO:0000785">
    <property type="term" value="C:chromatin"/>
    <property type="evidence" value="ECO:0007669"/>
    <property type="project" value="TreeGrafter"/>
</dbReference>
<dbReference type="GO" id="GO:0031519">
    <property type="term" value="C:PcG protein complex"/>
    <property type="evidence" value="ECO:0007669"/>
    <property type="project" value="TreeGrafter"/>
</dbReference>
<feature type="compositionally biased region" description="Polar residues" evidence="6">
    <location>
        <begin position="88"/>
        <end position="97"/>
    </location>
</feature>
<evidence type="ECO:0000313" key="9">
    <source>
        <dbReference type="Proteomes" id="UP000812287"/>
    </source>
</evidence>
<dbReference type="FunFam" id="3.30.160.60:FF:002343">
    <property type="entry name" value="Zinc finger protein 33A"/>
    <property type="match status" value="1"/>
</dbReference>